<organism evidence="3 4">
    <name type="scientific">Sulfuriferula multivorans</name>
    <dbReference type="NCBI Taxonomy" id="1559896"/>
    <lineage>
        <taxon>Bacteria</taxon>
        <taxon>Pseudomonadati</taxon>
        <taxon>Pseudomonadota</taxon>
        <taxon>Betaproteobacteria</taxon>
        <taxon>Nitrosomonadales</taxon>
        <taxon>Sulfuricellaceae</taxon>
        <taxon>Sulfuriferula</taxon>
    </lineage>
</organism>
<evidence type="ECO:0000313" key="4">
    <source>
        <dbReference type="Proteomes" id="UP000483432"/>
    </source>
</evidence>
<dbReference type="EMBL" id="JAAFGW010000099">
    <property type="protein sequence ID" value="NDP48279.1"/>
    <property type="molecule type" value="Genomic_DNA"/>
</dbReference>
<proteinExistence type="predicted"/>
<reference evidence="3 4" key="1">
    <citation type="submission" date="2019-09" db="EMBL/GenBank/DDBJ databases">
        <title>H2 Metabolism Revealed by Metagenomic Analysis in Subglacial Sediment of East Antarctica.</title>
        <authorList>
            <person name="Yang Z."/>
            <person name="Zhang Y."/>
            <person name="Lv Y."/>
            <person name="Yan W."/>
            <person name="Xiao X."/>
            <person name="Sun B."/>
            <person name="Ma H."/>
        </authorList>
    </citation>
    <scope>NUCLEOTIDE SEQUENCE [LARGE SCALE GENOMIC DNA]</scope>
    <source>
        <strain evidence="3">Bin2_2</strain>
    </source>
</reference>
<dbReference type="Pfam" id="PF05170">
    <property type="entry name" value="AsmA"/>
    <property type="match status" value="1"/>
</dbReference>
<dbReference type="GO" id="GO:0090313">
    <property type="term" value="P:regulation of protein targeting to membrane"/>
    <property type="evidence" value="ECO:0007669"/>
    <property type="project" value="TreeGrafter"/>
</dbReference>
<gene>
    <name evidence="3" type="ORF">GZ085_07780</name>
</gene>
<sequence length="295" mass="32465">MSKSLKILSIVTGGLIGLLALTAIALFFSLDANAFKPRFEAAVSDVFGMEVKIGGRMGVGLFPNLLVILEDVNIRNRGTEVATAREARIRIDFLPLLYKRVQIKTISLEHPRISIERDHDGIFNFEKSVAARKILPDLNLEKISLSGGTIIYSDMQSGRGFEAADCSLDVNRLRLTERNRPGIMKNLSFTAEAACGAIRTQDYAASGLKFSVAGQRGVFDLKPVTMRVFERQGSGSIRASFTGALPLYTVRYSLSPFRIETFLRHLAPQKVAEGPMDFSANLSMQGKTGKDSERQ</sequence>
<protein>
    <submittedName>
        <fullName evidence="3">AsmA family protein</fullName>
    </submittedName>
</protein>
<keyword evidence="1" id="KW-0812">Transmembrane</keyword>
<dbReference type="InterPro" id="IPR052894">
    <property type="entry name" value="AsmA-related"/>
</dbReference>
<name>A0A7C9K1E4_9PROT</name>
<feature type="transmembrane region" description="Helical" evidence="1">
    <location>
        <begin position="7"/>
        <end position="30"/>
    </location>
</feature>
<evidence type="ECO:0000256" key="1">
    <source>
        <dbReference type="SAM" id="Phobius"/>
    </source>
</evidence>
<keyword evidence="1" id="KW-1133">Transmembrane helix</keyword>
<dbReference type="GO" id="GO:0005886">
    <property type="term" value="C:plasma membrane"/>
    <property type="evidence" value="ECO:0007669"/>
    <property type="project" value="TreeGrafter"/>
</dbReference>
<keyword evidence="1" id="KW-0472">Membrane</keyword>
<evidence type="ECO:0000259" key="2">
    <source>
        <dbReference type="Pfam" id="PF05170"/>
    </source>
</evidence>
<comment type="caution">
    <text evidence="3">The sequence shown here is derived from an EMBL/GenBank/DDBJ whole genome shotgun (WGS) entry which is preliminary data.</text>
</comment>
<evidence type="ECO:0000313" key="3">
    <source>
        <dbReference type="EMBL" id="NDP48279.1"/>
    </source>
</evidence>
<dbReference type="PANTHER" id="PTHR30441">
    <property type="entry name" value="DUF748 DOMAIN-CONTAINING PROTEIN"/>
    <property type="match status" value="1"/>
</dbReference>
<feature type="domain" description="AsmA" evidence="2">
    <location>
        <begin position="1"/>
        <end position="173"/>
    </location>
</feature>
<accession>A0A7C9K1E4</accession>
<dbReference type="Proteomes" id="UP000483432">
    <property type="component" value="Unassembled WGS sequence"/>
</dbReference>
<dbReference type="PANTHER" id="PTHR30441:SF4">
    <property type="entry name" value="PROTEIN ASMA"/>
    <property type="match status" value="1"/>
</dbReference>
<dbReference type="InterPro" id="IPR007844">
    <property type="entry name" value="AsmA"/>
</dbReference>
<dbReference type="AlphaFoldDB" id="A0A7C9K1E4"/>